<dbReference type="EMBL" id="CAADHB010000145">
    <property type="protein sequence ID" value="VFK80713.1"/>
    <property type="molecule type" value="Genomic_DNA"/>
</dbReference>
<reference evidence="1" key="1">
    <citation type="submission" date="2019-02" db="EMBL/GenBank/DDBJ databases">
        <authorList>
            <person name="Gruber-Vodicka R. H."/>
            <person name="Seah K. B. B."/>
        </authorList>
    </citation>
    <scope>NUCLEOTIDE SEQUENCE</scope>
    <source>
        <strain evidence="1">BECK_S127</strain>
    </source>
</reference>
<dbReference type="AlphaFoldDB" id="A0A451BR07"/>
<evidence type="ECO:0000313" key="1">
    <source>
        <dbReference type="EMBL" id="VFK80713.1"/>
    </source>
</evidence>
<name>A0A451BR07_9GAMM</name>
<organism evidence="1">
    <name type="scientific">Candidatus Kentrum sp. SD</name>
    <dbReference type="NCBI Taxonomy" id="2126332"/>
    <lineage>
        <taxon>Bacteria</taxon>
        <taxon>Pseudomonadati</taxon>
        <taxon>Pseudomonadota</taxon>
        <taxon>Gammaproteobacteria</taxon>
        <taxon>Candidatus Kentrum</taxon>
    </lineage>
</organism>
<gene>
    <name evidence="1" type="ORF">BECKSD772D_GA0070982_11454</name>
</gene>
<accession>A0A451BR07</accession>
<proteinExistence type="predicted"/>
<sequence>MAPTFKGEIRFQPIMETTGKGYTVGDEGSFSMYRKDKDSEKNGARARNTPFGAYCYALTNKEHSRMPSVRIYVHITEGPKSLNQRLDTLGGIPTVRAKPDRGGWNINPNAWHSAMFFIG</sequence>
<protein>
    <submittedName>
        <fullName evidence="1">Uncharacterized protein</fullName>
    </submittedName>
</protein>